<sequence>MDEIDRALVNRLQDGIPVERQPFAGIAADLGLTETEVADRVRALVDGGVLSRFGPMFHAERLGGGLTLAALAVPEDDFDRIAAIVNAFPEVAHNYARQHALNMWFVVATEAPERVRAVLDAIQEATALPVQDFPKLDEYTLDLRFRA</sequence>
<dbReference type="InterPro" id="IPR036390">
    <property type="entry name" value="WH_DNA-bd_sf"/>
</dbReference>
<dbReference type="SMART" id="SM00344">
    <property type="entry name" value="HTH_ASNC"/>
    <property type="match status" value="1"/>
</dbReference>
<dbReference type="Gene3D" id="3.30.70.3460">
    <property type="match status" value="1"/>
</dbReference>
<evidence type="ECO:0000259" key="6">
    <source>
        <dbReference type="Pfam" id="PF17805"/>
    </source>
</evidence>
<dbReference type="PANTHER" id="PTHR43413">
    <property type="entry name" value="TRANSCRIPTIONAL REGULATOR, ASNC FAMILY"/>
    <property type="match status" value="1"/>
</dbReference>
<keyword evidence="1" id="KW-0456">Lyase</keyword>
<dbReference type="EC" id="4.1.1.111" evidence="4"/>
<name>A0ABS1I7E2_9PROT</name>
<comment type="pathway">
    <text evidence="2">Porphyrin-containing compound metabolism.</text>
</comment>
<dbReference type="InterPro" id="IPR053953">
    <property type="entry name" value="NirdL-like_HTH"/>
</dbReference>
<reference evidence="8 9" key="1">
    <citation type="submission" date="2021-01" db="EMBL/GenBank/DDBJ databases">
        <title>Azospirillum sp. YIM DDC1 draft genome.</title>
        <authorList>
            <person name="Wang Y.-X."/>
        </authorList>
    </citation>
    <scope>NUCLEOTIDE SEQUENCE [LARGE SCALE GENOMIC DNA]</scope>
    <source>
        <strain evidence="8 9">YIM DDC1</strain>
    </source>
</reference>
<keyword evidence="9" id="KW-1185">Reference proteome</keyword>
<comment type="similarity">
    <text evidence="3">Belongs to the Ahb/Nir family.</text>
</comment>
<comment type="caution">
    <text evidence="8">The sequence shown here is derived from an EMBL/GenBank/DDBJ whole genome shotgun (WGS) entry which is preliminary data.</text>
</comment>
<evidence type="ECO:0000256" key="2">
    <source>
        <dbReference type="ARBA" id="ARBA00023444"/>
    </source>
</evidence>
<evidence type="ECO:0000259" key="7">
    <source>
        <dbReference type="Pfam" id="PF22451"/>
    </source>
</evidence>
<evidence type="ECO:0000313" key="8">
    <source>
        <dbReference type="EMBL" id="MBK4722982.1"/>
    </source>
</evidence>
<dbReference type="InterPro" id="IPR040523">
    <property type="entry name" value="AsnC_trans_reg2"/>
</dbReference>
<dbReference type="EMBL" id="JAEPIV010000036">
    <property type="protein sequence ID" value="MBK4722982.1"/>
    <property type="molecule type" value="Genomic_DNA"/>
</dbReference>
<accession>A0ABS1I7E2</accession>
<evidence type="ECO:0000313" key="9">
    <source>
        <dbReference type="Proteomes" id="UP000654452"/>
    </source>
</evidence>
<organism evidence="8 9">
    <name type="scientific">Azospirillum aestuarii</name>
    <dbReference type="NCBI Taxonomy" id="2802052"/>
    <lineage>
        <taxon>Bacteria</taxon>
        <taxon>Pseudomonadati</taxon>
        <taxon>Pseudomonadota</taxon>
        <taxon>Alphaproteobacteria</taxon>
        <taxon>Rhodospirillales</taxon>
        <taxon>Azospirillaceae</taxon>
        <taxon>Azospirillum</taxon>
    </lineage>
</organism>
<evidence type="ECO:0000256" key="4">
    <source>
        <dbReference type="ARBA" id="ARBA00023471"/>
    </source>
</evidence>
<proteinExistence type="inferred from homology"/>
<protein>
    <recommendedName>
        <fullName evidence="4">siroheme decarboxylase</fullName>
        <ecNumber evidence="4">4.1.1.111</ecNumber>
    </recommendedName>
</protein>
<dbReference type="Pfam" id="PF17805">
    <property type="entry name" value="AsnC_trans_reg2"/>
    <property type="match status" value="1"/>
</dbReference>
<gene>
    <name evidence="8" type="ORF">JJL56_29415</name>
</gene>
<feature type="domain" description="Siroheme decarboxylase AsnC-like ligand binding" evidence="6">
    <location>
        <begin position="67"/>
        <end position="138"/>
    </location>
</feature>
<feature type="domain" description="Siroheme decarboxylase NirL-like HTH" evidence="7">
    <location>
        <begin position="5"/>
        <end position="50"/>
    </location>
</feature>
<evidence type="ECO:0000256" key="5">
    <source>
        <dbReference type="ARBA" id="ARBA00048470"/>
    </source>
</evidence>
<dbReference type="PANTHER" id="PTHR43413:SF1">
    <property type="entry name" value="SIROHEME DECARBOXYLASE NIRL SUBUNIT"/>
    <property type="match status" value="1"/>
</dbReference>
<evidence type="ECO:0000256" key="3">
    <source>
        <dbReference type="ARBA" id="ARBA00023457"/>
    </source>
</evidence>
<comment type="catalytic activity">
    <reaction evidence="5">
        <text>siroheme + 2 H(+) = 12,18-didecarboxysiroheme + 2 CO2</text>
        <dbReference type="Rhea" id="RHEA:19093"/>
        <dbReference type="ChEBI" id="CHEBI:15378"/>
        <dbReference type="ChEBI" id="CHEBI:16526"/>
        <dbReference type="ChEBI" id="CHEBI:60052"/>
        <dbReference type="ChEBI" id="CHEBI:140497"/>
        <dbReference type="EC" id="4.1.1.111"/>
    </reaction>
</comment>
<dbReference type="Proteomes" id="UP000654452">
    <property type="component" value="Unassembled WGS sequence"/>
</dbReference>
<dbReference type="InterPro" id="IPR050684">
    <property type="entry name" value="HTH-Siroheme_Decarb"/>
</dbReference>
<dbReference type="Pfam" id="PF22451">
    <property type="entry name" value="NirdL-like_HTH"/>
    <property type="match status" value="1"/>
</dbReference>
<dbReference type="InterPro" id="IPR019888">
    <property type="entry name" value="Tscrpt_reg_AsnC-like"/>
</dbReference>
<dbReference type="Gene3D" id="1.10.10.10">
    <property type="entry name" value="Winged helix-like DNA-binding domain superfamily/Winged helix DNA-binding domain"/>
    <property type="match status" value="1"/>
</dbReference>
<dbReference type="InterPro" id="IPR036388">
    <property type="entry name" value="WH-like_DNA-bd_sf"/>
</dbReference>
<dbReference type="SUPFAM" id="SSF46785">
    <property type="entry name" value="Winged helix' DNA-binding domain"/>
    <property type="match status" value="1"/>
</dbReference>
<evidence type="ECO:0000256" key="1">
    <source>
        <dbReference type="ARBA" id="ARBA00023239"/>
    </source>
</evidence>